<dbReference type="Proteomes" id="UP000069241">
    <property type="component" value="Chromosome"/>
</dbReference>
<dbReference type="KEGG" id="dfi:AXF13_15135"/>
<keyword evidence="11" id="KW-1185">Reference proteome</keyword>
<dbReference type="RefSeq" id="WP_062254479.1">
    <property type="nucleotide sequence ID" value="NZ_CP014229.1"/>
</dbReference>
<organism evidence="10 11">
    <name type="scientific">Desulfovibrio fairfieldensis</name>
    <dbReference type="NCBI Taxonomy" id="44742"/>
    <lineage>
        <taxon>Bacteria</taxon>
        <taxon>Pseudomonadati</taxon>
        <taxon>Thermodesulfobacteriota</taxon>
        <taxon>Desulfovibrionia</taxon>
        <taxon>Desulfovibrionales</taxon>
        <taxon>Desulfovibrionaceae</taxon>
        <taxon>Desulfovibrio</taxon>
    </lineage>
</organism>
<evidence type="ECO:0000256" key="8">
    <source>
        <dbReference type="PIRSR" id="PIRSR000177-1"/>
    </source>
</evidence>
<keyword evidence="2 8" id="KW-0349">Heme</keyword>
<feature type="binding site" description="axial binding residue" evidence="8">
    <location>
        <position position="123"/>
    </location>
    <ligand>
        <name>heme b</name>
        <dbReference type="ChEBI" id="CHEBI:60344"/>
        <label>bD</label>
    </ligand>
    <ligandPart>
        <name>Fe</name>
        <dbReference type="ChEBI" id="CHEBI:18248"/>
    </ligandPart>
</feature>
<protein>
    <submittedName>
        <fullName evidence="10">Fumarate reductase</fullName>
    </submittedName>
</protein>
<evidence type="ECO:0000256" key="5">
    <source>
        <dbReference type="ARBA" id="ARBA00022989"/>
    </source>
</evidence>
<dbReference type="EMBL" id="CP014229">
    <property type="protein sequence ID" value="AMD91356.1"/>
    <property type="molecule type" value="Genomic_DNA"/>
</dbReference>
<proteinExistence type="predicted"/>
<dbReference type="PIRSF" id="PIRSF000177">
    <property type="entry name" value="Fumar_rd_cyt_b"/>
    <property type="match status" value="1"/>
</dbReference>
<dbReference type="SUPFAM" id="SSF81343">
    <property type="entry name" value="Fumarate reductase respiratory complex transmembrane subunits"/>
    <property type="match status" value="1"/>
</dbReference>
<comment type="subcellular location">
    <subcellularLocation>
        <location evidence="1">Membrane</location>
    </subcellularLocation>
</comment>
<feature type="transmembrane region" description="Helical" evidence="9">
    <location>
        <begin position="16"/>
        <end position="35"/>
    </location>
</feature>
<dbReference type="Pfam" id="PF01127">
    <property type="entry name" value="Sdh_cyt"/>
    <property type="match status" value="1"/>
</dbReference>
<dbReference type="GO" id="GO:0016020">
    <property type="term" value="C:membrane"/>
    <property type="evidence" value="ECO:0007669"/>
    <property type="project" value="UniProtKB-SubCell"/>
</dbReference>
<feature type="transmembrane region" description="Helical" evidence="9">
    <location>
        <begin position="186"/>
        <end position="207"/>
    </location>
</feature>
<feature type="transmembrane region" description="Helical" evidence="9">
    <location>
        <begin position="103"/>
        <end position="125"/>
    </location>
</feature>
<evidence type="ECO:0000313" key="11">
    <source>
        <dbReference type="Proteomes" id="UP000069241"/>
    </source>
</evidence>
<dbReference type="Gene3D" id="1.20.1300.10">
    <property type="entry name" value="Fumarate reductase/succinate dehydrogenase, transmembrane subunit"/>
    <property type="match status" value="1"/>
</dbReference>
<evidence type="ECO:0000256" key="2">
    <source>
        <dbReference type="ARBA" id="ARBA00022617"/>
    </source>
</evidence>
<keyword evidence="5 9" id="KW-1133">Transmembrane helix</keyword>
<name>A0A109W537_9BACT</name>
<evidence type="ECO:0000256" key="9">
    <source>
        <dbReference type="SAM" id="Phobius"/>
    </source>
</evidence>
<feature type="transmembrane region" description="Helical" evidence="9">
    <location>
        <begin position="145"/>
        <end position="166"/>
    </location>
</feature>
<gene>
    <name evidence="10" type="ORF">AXF13_15135</name>
</gene>
<keyword evidence="4 8" id="KW-0479">Metal-binding</keyword>
<dbReference type="STRING" id="44742.AXF13_15135"/>
<dbReference type="GO" id="GO:0046872">
    <property type="term" value="F:metal ion binding"/>
    <property type="evidence" value="ECO:0007669"/>
    <property type="project" value="UniProtKB-KW"/>
</dbReference>
<evidence type="ECO:0000256" key="3">
    <source>
        <dbReference type="ARBA" id="ARBA00022692"/>
    </source>
</evidence>
<evidence type="ECO:0000256" key="7">
    <source>
        <dbReference type="ARBA" id="ARBA00023136"/>
    </source>
</evidence>
<reference evidence="11" key="1">
    <citation type="submission" date="2016-02" db="EMBL/GenBank/DDBJ databases">
        <authorList>
            <person name="Holder M.E."/>
            <person name="Ajami N.J."/>
            <person name="Petrosino J.F."/>
        </authorList>
    </citation>
    <scope>NUCLEOTIDE SEQUENCE [LARGE SCALE GENOMIC DNA]</scope>
    <source>
        <strain evidence="11">CCUG 45958</strain>
    </source>
</reference>
<dbReference type="AlphaFoldDB" id="A0A109W537"/>
<feature type="transmembrane region" description="Helical" evidence="9">
    <location>
        <begin position="55"/>
        <end position="76"/>
    </location>
</feature>
<evidence type="ECO:0000256" key="1">
    <source>
        <dbReference type="ARBA" id="ARBA00004370"/>
    </source>
</evidence>
<keyword evidence="6 8" id="KW-0408">Iron</keyword>
<evidence type="ECO:0000256" key="4">
    <source>
        <dbReference type="ARBA" id="ARBA00022723"/>
    </source>
</evidence>
<dbReference type="GO" id="GO:0006099">
    <property type="term" value="P:tricarboxylic acid cycle"/>
    <property type="evidence" value="ECO:0007669"/>
    <property type="project" value="InterPro"/>
</dbReference>
<feature type="binding site" description="axial binding residue" evidence="8">
    <location>
        <position position="32"/>
    </location>
    <ligand>
        <name>heme b</name>
        <dbReference type="ChEBI" id="CHEBI:60344"/>
        <label>bD</label>
    </ligand>
    <ligandPart>
        <name>Fe</name>
        <dbReference type="ChEBI" id="CHEBI:18248"/>
    </ligandPart>
</feature>
<feature type="binding site" description="axial binding residue" evidence="8">
    <location>
        <position position="73"/>
    </location>
    <ligand>
        <name>heme b</name>
        <dbReference type="ChEBI" id="CHEBI:60344"/>
        <label>bD</label>
    </ligand>
    <ligandPart>
        <name>Fe</name>
        <dbReference type="ChEBI" id="CHEBI:18248"/>
    </ligandPart>
</feature>
<accession>A0A109W537</accession>
<keyword evidence="3 9" id="KW-0812">Transmembrane</keyword>
<keyword evidence="7 9" id="KW-0472">Membrane</keyword>
<dbReference type="InterPro" id="IPR000701">
    <property type="entry name" value="SuccDH_FuR_B_TM-su"/>
</dbReference>
<sequence length="209" mass="23653">MAPMRSPADARTRLDFWQAASGALLALFVCIHLLLEGSVVISPALTNGIAWLLEATFLTQIVAPLIVLLVIFHFWIAARKMPFRTNELGIFVRHSRSLREADTWLWLVQVFTAVVILVGVFFHVYTVMTNLPINVAGSAKRLHDGWLAFYVVFLPCVILHTGVGVYRLAVKYGVCTKAERARWRRWIWIVMGCYLVLGVLALTRVWFLG</sequence>
<feature type="binding site" description="axial binding residue" evidence="8">
    <location>
        <position position="160"/>
    </location>
    <ligand>
        <name>heme b</name>
        <dbReference type="ChEBI" id="CHEBI:60344"/>
        <label>bD</label>
    </ligand>
    <ligandPart>
        <name>Fe</name>
        <dbReference type="ChEBI" id="CHEBI:18248"/>
    </ligandPart>
</feature>
<evidence type="ECO:0000256" key="6">
    <source>
        <dbReference type="ARBA" id="ARBA00023004"/>
    </source>
</evidence>
<dbReference type="InterPro" id="IPR004224">
    <property type="entry name" value="Fum_red_B_TM"/>
</dbReference>
<evidence type="ECO:0000313" key="10">
    <source>
        <dbReference type="EMBL" id="AMD91356.1"/>
    </source>
</evidence>
<dbReference type="InterPro" id="IPR034804">
    <property type="entry name" value="SQR/QFR_C/D"/>
</dbReference>